<dbReference type="InterPro" id="IPR020667">
    <property type="entry name" value="DNA_mismatch_repair_MutL"/>
</dbReference>
<name>A0A916VHQ3_9LACO</name>
<evidence type="ECO:0000313" key="8">
    <source>
        <dbReference type="Proteomes" id="UP000677218"/>
    </source>
</evidence>
<comment type="function">
    <text evidence="4">This protein is involved in the repair of mismatches in DNA. It is required for dam-dependent methyl-directed DNA mismatch repair. May act as a 'molecular matchmaker', a protein that promotes the formation of a stable complex between two or more DNA-binding proteins in an ATP-dependent manner without itself being part of a final effector complex.</text>
</comment>
<dbReference type="Gene3D" id="3.30.565.10">
    <property type="entry name" value="Histidine kinase-like ATPase, C-terminal domain"/>
    <property type="match status" value="1"/>
</dbReference>
<dbReference type="GO" id="GO:0030983">
    <property type="term" value="F:mismatched DNA binding"/>
    <property type="evidence" value="ECO:0007669"/>
    <property type="project" value="InterPro"/>
</dbReference>
<gene>
    <name evidence="4 7" type="primary">mutL</name>
    <name evidence="7" type="ORF">LCB40_11960</name>
</gene>
<dbReference type="Gene3D" id="3.30.1370.100">
    <property type="entry name" value="MutL, C-terminal domain, regulatory subdomain"/>
    <property type="match status" value="1"/>
</dbReference>
<dbReference type="InterPro" id="IPR042121">
    <property type="entry name" value="MutL_C_regsub"/>
</dbReference>
<dbReference type="Pfam" id="PF08676">
    <property type="entry name" value="MutL_C"/>
    <property type="match status" value="1"/>
</dbReference>
<dbReference type="SUPFAM" id="SSF118116">
    <property type="entry name" value="DNA mismatch repair protein MutL"/>
    <property type="match status" value="1"/>
</dbReference>
<dbReference type="SUPFAM" id="SSF54211">
    <property type="entry name" value="Ribosomal protein S5 domain 2-like"/>
    <property type="match status" value="1"/>
</dbReference>
<protein>
    <recommendedName>
        <fullName evidence="4">DNA mismatch repair protein MutL</fullName>
    </recommendedName>
</protein>
<accession>A0A916VHQ3</accession>
<comment type="similarity">
    <text evidence="1 4">Belongs to the DNA mismatch repair MutL/HexB family.</text>
</comment>
<evidence type="ECO:0000259" key="6">
    <source>
        <dbReference type="SMART" id="SM01340"/>
    </source>
</evidence>
<dbReference type="AlphaFoldDB" id="A0A916VHQ3"/>
<dbReference type="Pfam" id="PF01119">
    <property type="entry name" value="DNA_mis_repair"/>
    <property type="match status" value="1"/>
</dbReference>
<evidence type="ECO:0000256" key="4">
    <source>
        <dbReference type="HAMAP-Rule" id="MF_00149"/>
    </source>
</evidence>
<sequence>MSKIHELSENLSNQIAAGEVIERPASVVKELVENAIDAGADRIRVDFTDAGLRQIVVQDNGSGIARDEIDLAFTRHATSKIQTERDLFNVGTLGFRGEALASIAAVARVEILTAVKGQVGVVADFSGGVKKRQEDAAAKEGTQITVSDLFYNTPARLKYLKSPRTETMRIVDIINRIALGHAEISFILANNGKVLLHTPGNGKLKQTVANIYGRKLAEGMLEFAASDPDFAISGLTTKPEVTRSSRNFISLLLNGRYIRNNQLNNAIMDAYGAKLAAKHYPVTILKIETDPLLVDVNVHPTKQEVRLSKEKELSRLITSTLGACLLKASQPASGLGNLVEAKTPDLQDQLAFNLNEQVVDTKRPIPKPLIEEPKPDQAEQNYVSMNQVLNNDRYVLTASWDENVLKQQQLAPFSNKQAKTDLLGQGERNLHQQLPELTYAGQTDKLLLAMHGHDLYLIDIAAALRAKRYEEIYQEIADHQSAQQVLLTPLVLEFNNLDYLALKDQLAEIAKLGIMLENFGQDAFIVRSRPSFIHGDLETSLRSLLDIFINQGHDATKLIARLAADEAGRMKVSSQLSPAECRKLLLDLAALSDPYHDPKGNLVIVRLREADLRKMFKRN</sequence>
<dbReference type="InterPro" id="IPR038973">
    <property type="entry name" value="MutL/Mlh/Pms-like"/>
</dbReference>
<dbReference type="NCBIfam" id="TIGR00585">
    <property type="entry name" value="mutl"/>
    <property type="match status" value="1"/>
</dbReference>
<dbReference type="Pfam" id="PF13589">
    <property type="entry name" value="HATPase_c_3"/>
    <property type="match status" value="1"/>
</dbReference>
<dbReference type="GO" id="GO:0005524">
    <property type="term" value="F:ATP binding"/>
    <property type="evidence" value="ECO:0007669"/>
    <property type="project" value="InterPro"/>
</dbReference>
<keyword evidence="3 4" id="KW-0234">DNA repair</keyword>
<comment type="caution">
    <text evidence="7">The sequence shown here is derived from an EMBL/GenBank/DDBJ whole genome shotgun (WGS) entry which is preliminary data.</text>
</comment>
<dbReference type="PROSITE" id="PS00058">
    <property type="entry name" value="DNA_MISMATCH_REPAIR_1"/>
    <property type="match status" value="1"/>
</dbReference>
<dbReference type="RefSeq" id="WP_212781008.1">
    <property type="nucleotide sequence ID" value="NZ_BMAY01000008.1"/>
</dbReference>
<dbReference type="CDD" id="cd00782">
    <property type="entry name" value="MutL_Trans"/>
    <property type="match status" value="1"/>
</dbReference>
<evidence type="ECO:0000256" key="2">
    <source>
        <dbReference type="ARBA" id="ARBA00022763"/>
    </source>
</evidence>
<dbReference type="HAMAP" id="MF_00149">
    <property type="entry name" value="DNA_mis_repair"/>
    <property type="match status" value="1"/>
</dbReference>
<dbReference type="PANTHER" id="PTHR10073">
    <property type="entry name" value="DNA MISMATCH REPAIR PROTEIN MLH, PMS, MUTL"/>
    <property type="match status" value="1"/>
</dbReference>
<dbReference type="InterPro" id="IPR020568">
    <property type="entry name" value="Ribosomal_Su5_D2-typ_SF"/>
</dbReference>
<evidence type="ECO:0000256" key="1">
    <source>
        <dbReference type="ARBA" id="ARBA00006082"/>
    </source>
</evidence>
<dbReference type="InterPro" id="IPR037198">
    <property type="entry name" value="MutL_C_sf"/>
</dbReference>
<dbReference type="PANTHER" id="PTHR10073:SF12">
    <property type="entry name" value="DNA MISMATCH REPAIR PROTEIN MLH1"/>
    <property type="match status" value="1"/>
</dbReference>
<evidence type="ECO:0000313" key="7">
    <source>
        <dbReference type="EMBL" id="GFZ27316.1"/>
    </source>
</evidence>
<dbReference type="InterPro" id="IPR013507">
    <property type="entry name" value="DNA_mismatch_S5_2-like"/>
</dbReference>
<dbReference type="InterPro" id="IPR014762">
    <property type="entry name" value="DNA_mismatch_repair_CS"/>
</dbReference>
<dbReference type="Gene3D" id="3.30.1540.20">
    <property type="entry name" value="MutL, C-terminal domain, dimerisation subdomain"/>
    <property type="match status" value="1"/>
</dbReference>
<dbReference type="InterPro" id="IPR002099">
    <property type="entry name" value="MutL/Mlh/PMS"/>
</dbReference>
<keyword evidence="8" id="KW-1185">Reference proteome</keyword>
<dbReference type="SMART" id="SM01340">
    <property type="entry name" value="DNA_mis_repair"/>
    <property type="match status" value="1"/>
</dbReference>
<feature type="domain" description="MutL C-terminal dimerisation" evidence="5">
    <location>
        <begin position="439"/>
        <end position="571"/>
    </location>
</feature>
<dbReference type="GO" id="GO:0140664">
    <property type="term" value="F:ATP-dependent DNA damage sensor activity"/>
    <property type="evidence" value="ECO:0007669"/>
    <property type="project" value="InterPro"/>
</dbReference>
<dbReference type="SMART" id="SM00853">
    <property type="entry name" value="MutL_C"/>
    <property type="match status" value="1"/>
</dbReference>
<dbReference type="CDD" id="cd16926">
    <property type="entry name" value="HATPase_MutL-MLH-PMS-like"/>
    <property type="match status" value="1"/>
</dbReference>
<dbReference type="InterPro" id="IPR014721">
    <property type="entry name" value="Ribsml_uS5_D2-typ_fold_subgr"/>
</dbReference>
<dbReference type="FunFam" id="3.30.565.10:FF:000003">
    <property type="entry name" value="DNA mismatch repair endonuclease MutL"/>
    <property type="match status" value="1"/>
</dbReference>
<dbReference type="GO" id="GO:0006298">
    <property type="term" value="P:mismatch repair"/>
    <property type="evidence" value="ECO:0007669"/>
    <property type="project" value="UniProtKB-UniRule"/>
</dbReference>
<proteinExistence type="inferred from homology"/>
<reference evidence="7" key="1">
    <citation type="submission" date="2020-08" db="EMBL/GenBank/DDBJ databases">
        <title>Taxonomic study for Lactobacillus species isolated from hardwood bark.</title>
        <authorList>
            <person name="Tohno M."/>
            <person name="Tanizawa Y."/>
        </authorList>
    </citation>
    <scope>NUCLEOTIDE SEQUENCE</scope>
    <source>
        <strain evidence="7">B40</strain>
    </source>
</reference>
<dbReference type="SUPFAM" id="SSF55874">
    <property type="entry name" value="ATPase domain of HSP90 chaperone/DNA topoisomerase II/histidine kinase"/>
    <property type="match status" value="1"/>
</dbReference>
<dbReference type="InterPro" id="IPR042120">
    <property type="entry name" value="MutL_C_dimsub"/>
</dbReference>
<evidence type="ECO:0000259" key="5">
    <source>
        <dbReference type="SMART" id="SM00853"/>
    </source>
</evidence>
<dbReference type="GO" id="GO:0016887">
    <property type="term" value="F:ATP hydrolysis activity"/>
    <property type="evidence" value="ECO:0007669"/>
    <property type="project" value="InterPro"/>
</dbReference>
<dbReference type="Gene3D" id="3.30.230.10">
    <property type="match status" value="1"/>
</dbReference>
<evidence type="ECO:0000256" key="3">
    <source>
        <dbReference type="ARBA" id="ARBA00023204"/>
    </source>
</evidence>
<feature type="domain" description="DNA mismatch repair protein S5" evidence="6">
    <location>
        <begin position="208"/>
        <end position="326"/>
    </location>
</feature>
<keyword evidence="2 4" id="KW-0227">DNA damage</keyword>
<dbReference type="Proteomes" id="UP000677218">
    <property type="component" value="Unassembled WGS sequence"/>
</dbReference>
<dbReference type="GO" id="GO:0032300">
    <property type="term" value="C:mismatch repair complex"/>
    <property type="evidence" value="ECO:0007669"/>
    <property type="project" value="InterPro"/>
</dbReference>
<dbReference type="InterPro" id="IPR036890">
    <property type="entry name" value="HATPase_C_sf"/>
</dbReference>
<organism evidence="7 8">
    <name type="scientific">Lactobacillus corticis</name>
    <dbReference type="NCBI Taxonomy" id="2201249"/>
    <lineage>
        <taxon>Bacteria</taxon>
        <taxon>Bacillati</taxon>
        <taxon>Bacillota</taxon>
        <taxon>Bacilli</taxon>
        <taxon>Lactobacillales</taxon>
        <taxon>Lactobacillaceae</taxon>
        <taxon>Lactobacillus</taxon>
    </lineage>
</organism>
<dbReference type="EMBL" id="BMAY01000008">
    <property type="protein sequence ID" value="GFZ27316.1"/>
    <property type="molecule type" value="Genomic_DNA"/>
</dbReference>
<dbReference type="InterPro" id="IPR014790">
    <property type="entry name" value="MutL_C"/>
</dbReference>